<feature type="domain" description="Transcriptional regulator HTH-type FeoC" evidence="1">
    <location>
        <begin position="2"/>
        <end position="68"/>
    </location>
</feature>
<organism evidence="2 3">
    <name type="scientific">Phormidium pseudopriestleyi FRX01</name>
    <dbReference type="NCBI Taxonomy" id="1759528"/>
    <lineage>
        <taxon>Bacteria</taxon>
        <taxon>Bacillati</taxon>
        <taxon>Cyanobacteriota</taxon>
        <taxon>Cyanophyceae</taxon>
        <taxon>Oscillatoriophycideae</taxon>
        <taxon>Oscillatoriales</taxon>
        <taxon>Oscillatoriaceae</taxon>
        <taxon>Phormidium</taxon>
    </lineage>
</organism>
<name>A0ABS3FNA8_9CYAN</name>
<keyword evidence="3" id="KW-1185">Reference proteome</keyword>
<dbReference type="InterPro" id="IPR036388">
    <property type="entry name" value="WH-like_DNA-bd_sf"/>
</dbReference>
<accession>A0ABS3FNA8</accession>
<evidence type="ECO:0000313" key="3">
    <source>
        <dbReference type="Proteomes" id="UP000664844"/>
    </source>
</evidence>
<dbReference type="SUPFAM" id="SSF46785">
    <property type="entry name" value="Winged helix' DNA-binding domain"/>
    <property type="match status" value="1"/>
</dbReference>
<sequence length="89" mass="9646">MILTELQTYLSQQGQASLGQLEQHFHVNSNALSPMLEKLIRKGRVEKTVSSNRCGGCSSCAPESLIIYYWVKGNGASTETLSLACSHSG</sequence>
<protein>
    <submittedName>
        <fullName evidence="2">FeoC-like transcriptional regulator</fullName>
    </submittedName>
</protein>
<comment type="caution">
    <text evidence="2">The sequence shown here is derived from an EMBL/GenBank/DDBJ whole genome shotgun (WGS) entry which is preliminary data.</text>
</comment>
<reference evidence="2 3" key="1">
    <citation type="submission" date="2021-03" db="EMBL/GenBank/DDBJ databases">
        <title>Metabolic Capacity of the Antarctic Cyanobacterium Phormidium pseudopriestleyi that Sustains Oxygenic Photosynthesis in the Presence of Hydrogen Sulfide.</title>
        <authorList>
            <person name="Lumian J.E."/>
            <person name="Jungblut A.D."/>
            <person name="Dillon M.L."/>
            <person name="Hawes I."/>
            <person name="Doran P.T."/>
            <person name="Mackey T.J."/>
            <person name="Dick G.J."/>
            <person name="Grettenberger C.L."/>
            <person name="Sumner D.Y."/>
        </authorList>
    </citation>
    <scope>NUCLEOTIDE SEQUENCE [LARGE SCALE GENOMIC DNA]</scope>
    <source>
        <strain evidence="2 3">FRX01</strain>
    </source>
</reference>
<dbReference type="InterPro" id="IPR036390">
    <property type="entry name" value="WH_DNA-bd_sf"/>
</dbReference>
<dbReference type="Pfam" id="PF09012">
    <property type="entry name" value="FeoC"/>
    <property type="match status" value="1"/>
</dbReference>
<gene>
    <name evidence="2" type="ORF">J0895_03240</name>
</gene>
<dbReference type="EMBL" id="JAFLQW010000076">
    <property type="protein sequence ID" value="MBO0348131.1"/>
    <property type="molecule type" value="Genomic_DNA"/>
</dbReference>
<dbReference type="InterPro" id="IPR015102">
    <property type="entry name" value="Tscrpt_reg_HTH_FeoC"/>
</dbReference>
<evidence type="ECO:0000259" key="1">
    <source>
        <dbReference type="Pfam" id="PF09012"/>
    </source>
</evidence>
<dbReference type="Proteomes" id="UP000664844">
    <property type="component" value="Unassembled WGS sequence"/>
</dbReference>
<dbReference type="Gene3D" id="1.10.10.10">
    <property type="entry name" value="Winged helix-like DNA-binding domain superfamily/Winged helix DNA-binding domain"/>
    <property type="match status" value="1"/>
</dbReference>
<evidence type="ECO:0000313" key="2">
    <source>
        <dbReference type="EMBL" id="MBO0348131.1"/>
    </source>
</evidence>
<proteinExistence type="predicted"/>